<dbReference type="SUPFAM" id="SSF52518">
    <property type="entry name" value="Thiamin diphosphate-binding fold (THDP-binding)"/>
    <property type="match status" value="1"/>
</dbReference>
<evidence type="ECO:0000313" key="3">
    <source>
        <dbReference type="EMBL" id="MPM61060.1"/>
    </source>
</evidence>
<dbReference type="Pfam" id="PF02775">
    <property type="entry name" value="TPP_enzyme_C"/>
    <property type="match status" value="1"/>
</dbReference>
<dbReference type="AlphaFoldDB" id="A0A645B6K0"/>
<dbReference type="Gene3D" id="3.40.50.970">
    <property type="match status" value="1"/>
</dbReference>
<proteinExistence type="inferred from homology"/>
<protein>
    <submittedName>
        <fullName evidence="3">Putative acetolactate synthase large subunit IlvX</fullName>
        <ecNumber evidence="3">2.2.1.6</ecNumber>
    </submittedName>
</protein>
<reference evidence="3" key="1">
    <citation type="submission" date="2019-08" db="EMBL/GenBank/DDBJ databases">
        <authorList>
            <person name="Kucharzyk K."/>
            <person name="Murdoch R.W."/>
            <person name="Higgins S."/>
            <person name="Loffler F."/>
        </authorList>
    </citation>
    <scope>NUCLEOTIDE SEQUENCE</scope>
</reference>
<accession>A0A645B6K0</accession>
<evidence type="ECO:0000256" key="1">
    <source>
        <dbReference type="ARBA" id="ARBA00007812"/>
    </source>
</evidence>
<dbReference type="GO" id="GO:0003984">
    <property type="term" value="F:acetolactate synthase activity"/>
    <property type="evidence" value="ECO:0007669"/>
    <property type="project" value="UniProtKB-EC"/>
</dbReference>
<dbReference type="GO" id="GO:0030976">
    <property type="term" value="F:thiamine pyrophosphate binding"/>
    <property type="evidence" value="ECO:0007669"/>
    <property type="project" value="InterPro"/>
</dbReference>
<dbReference type="InterPro" id="IPR011766">
    <property type="entry name" value="TPP_enzyme_TPP-bd"/>
</dbReference>
<feature type="domain" description="Thiamine pyrophosphate enzyme TPP-binding" evidence="2">
    <location>
        <begin position="1"/>
        <end position="96"/>
    </location>
</feature>
<gene>
    <name evidence="3" type="primary">ilvX</name>
    <name evidence="3" type="ORF">SDC9_107914</name>
</gene>
<dbReference type="PANTHER" id="PTHR18968:SF86">
    <property type="entry name" value="ACETOLACTATE SYNTHASE LARGE SUBUNIT ILVX-RELATED"/>
    <property type="match status" value="1"/>
</dbReference>
<dbReference type="EC" id="2.2.1.6" evidence="3"/>
<name>A0A645B6K0_9ZZZZ</name>
<comment type="similarity">
    <text evidence="1">Belongs to the TPP enzyme family.</text>
</comment>
<comment type="caution">
    <text evidence="3">The sequence shown here is derived from an EMBL/GenBank/DDBJ whole genome shotgun (WGS) entry which is preliminary data.</text>
</comment>
<dbReference type="EMBL" id="VSSQ01018129">
    <property type="protein sequence ID" value="MPM61060.1"/>
    <property type="molecule type" value="Genomic_DNA"/>
</dbReference>
<keyword evidence="3" id="KW-0808">Transferase</keyword>
<dbReference type="PANTHER" id="PTHR18968">
    <property type="entry name" value="THIAMINE PYROPHOSPHATE ENZYMES"/>
    <property type="match status" value="1"/>
</dbReference>
<dbReference type="InterPro" id="IPR045229">
    <property type="entry name" value="TPP_enz"/>
</dbReference>
<dbReference type="GO" id="GO:0050660">
    <property type="term" value="F:flavin adenine dinucleotide binding"/>
    <property type="evidence" value="ECO:0007669"/>
    <property type="project" value="TreeGrafter"/>
</dbReference>
<evidence type="ECO:0000259" key="2">
    <source>
        <dbReference type="Pfam" id="PF02775"/>
    </source>
</evidence>
<dbReference type="InterPro" id="IPR029061">
    <property type="entry name" value="THDP-binding"/>
</dbReference>
<sequence>MYTVQGLWTQAREQLDVLNIIIANRAYAILQGEFKSVGAGTPGKNANQMLNLDNPHIDWVHMANASGMEAVRVSNIAAFGDAVRAALKRKGPFLIEAVF</sequence>
<organism evidence="3">
    <name type="scientific">bioreactor metagenome</name>
    <dbReference type="NCBI Taxonomy" id="1076179"/>
    <lineage>
        <taxon>unclassified sequences</taxon>
        <taxon>metagenomes</taxon>
        <taxon>ecological metagenomes</taxon>
    </lineage>
</organism>